<dbReference type="InterPro" id="IPR038682">
    <property type="entry name" value="YrpD-like_sf"/>
</dbReference>
<dbReference type="CDD" id="cd13427">
    <property type="entry name" value="YncM_like"/>
    <property type="match status" value="1"/>
</dbReference>
<name>A0A9Q6A5V4_9BACI</name>
<evidence type="ECO:0000313" key="1">
    <source>
        <dbReference type="EMBL" id="PLS04638.1"/>
    </source>
</evidence>
<gene>
    <name evidence="1" type="ORF">CUU63_19405</name>
</gene>
<dbReference type="Pfam" id="PF15493">
    <property type="entry name" value="YrpD"/>
    <property type="match status" value="1"/>
</dbReference>
<dbReference type="EMBL" id="PGUV01000016">
    <property type="protein sequence ID" value="PLS04638.1"/>
    <property type="molecule type" value="Genomic_DNA"/>
</dbReference>
<reference evidence="1 2" key="1">
    <citation type="submission" date="2017-12" db="EMBL/GenBank/DDBJ databases">
        <title>Comparative Functional Genomics of Dry Heat Resistant strains isolated from the Viking Spacecraft.</title>
        <authorList>
            <person name="Seuylemezian A."/>
            <person name="Cooper K."/>
            <person name="Vaishampayan P."/>
        </authorList>
    </citation>
    <scope>NUCLEOTIDE SEQUENCE [LARGE SCALE GENOMIC DNA]</scope>
    <source>
        <strain evidence="1 2">V48-19</strain>
    </source>
</reference>
<sequence>MAKPLLKGGILLKKVLIAGAVGTAILFGTISSGVPGVPGLPGADTQVAKAASQLPKGIGGRAYLNSTGAVFTAKIKLPDTVNIQDSVSTPYIYSGFSAKNGTEADIGLQYSKQYNVWKPLMKVGSKNAETYIEGKEKFTYNKGFRPGSTVQMTIYKNLNGNTRMTLWGTNNDGYTGRIIMEIQETNIGTLSKWKTLATAAVSAESQRSAIKATFSTTFNNITIDNKAVTPVVDTQDFAKVLPSGNNVTISVNK</sequence>
<comment type="caution">
    <text evidence="1">The sequence shown here is derived from an EMBL/GenBank/DDBJ whole genome shotgun (WGS) entry which is preliminary data.</text>
</comment>
<dbReference type="Gene3D" id="2.60.120.1270">
    <property type="match status" value="1"/>
</dbReference>
<dbReference type="AlphaFoldDB" id="A0A9Q6A5V4"/>
<dbReference type="SMR" id="A0A9Q6A5V4"/>
<organism evidence="1 2">
    <name type="scientific">Bacillus halotolerans</name>
    <dbReference type="NCBI Taxonomy" id="260554"/>
    <lineage>
        <taxon>Bacteria</taxon>
        <taxon>Bacillati</taxon>
        <taxon>Bacillota</taxon>
        <taxon>Bacilli</taxon>
        <taxon>Bacillales</taxon>
        <taxon>Bacillaceae</taxon>
        <taxon>Bacillus</taxon>
    </lineage>
</organism>
<protein>
    <submittedName>
        <fullName evidence="1">Uncharacterized protein</fullName>
    </submittedName>
</protein>
<accession>A0A9Q6A5V4</accession>
<evidence type="ECO:0000313" key="2">
    <source>
        <dbReference type="Proteomes" id="UP000234803"/>
    </source>
</evidence>
<proteinExistence type="predicted"/>
<dbReference type="Proteomes" id="UP000234803">
    <property type="component" value="Unassembled WGS sequence"/>
</dbReference>
<dbReference type="InterPro" id="IPR029143">
    <property type="entry name" value="YrpD"/>
</dbReference>